<sequence length="280" mass="29903">MGNAGFRTAEIRAVHVVEHGPPDGRPVLLLHGWPQNWRAWTAIMELGAADGNRMIALDLPGIGGSAGARTDGSTVAMAETVHAVAADLELERYTLVGHDIGGMVGYSLLRAYPEIARAVVMDTVIPGIAPWDRALADPRLWHFGFHAVPGLPETLVAGHQRRYFDHIFATAAARPDAVTESARDSYAAAYGSDGALAAGFDWYRAFPADAAANTMLTATIATPLLYLRGDQEGGEIQTYARGFADFGIENVSAATVAGSGHFTPEENPRAVWQLITQWPG</sequence>
<evidence type="ECO:0000259" key="2">
    <source>
        <dbReference type="Pfam" id="PF00561"/>
    </source>
</evidence>
<dbReference type="InterPro" id="IPR000639">
    <property type="entry name" value="Epox_hydrolase-like"/>
</dbReference>
<dbReference type="RefSeq" id="WP_122188264.1">
    <property type="nucleotide sequence ID" value="NZ_RFFH01000004.1"/>
</dbReference>
<dbReference type="Gene3D" id="3.40.50.1820">
    <property type="entry name" value="alpha/beta hydrolase"/>
    <property type="match status" value="1"/>
</dbReference>
<dbReference type="Pfam" id="PF00561">
    <property type="entry name" value="Abhydrolase_1"/>
    <property type="match status" value="1"/>
</dbReference>
<proteinExistence type="predicted"/>
<dbReference type="PRINTS" id="PR00412">
    <property type="entry name" value="EPOXHYDRLASE"/>
</dbReference>
<reference evidence="3 4" key="1">
    <citation type="submission" date="2018-10" db="EMBL/GenBank/DDBJ databases">
        <title>Isolation from cow dung.</title>
        <authorList>
            <person name="Ling L."/>
        </authorList>
    </citation>
    <scope>NUCLEOTIDE SEQUENCE [LARGE SCALE GENOMIC DNA]</scope>
    <source>
        <strain evidence="3 4">NEAU-LL90</strain>
    </source>
</reference>
<dbReference type="OrthoDB" id="3507586at2"/>
<dbReference type="InterPro" id="IPR029058">
    <property type="entry name" value="AB_hydrolase_fold"/>
</dbReference>
<evidence type="ECO:0000256" key="1">
    <source>
        <dbReference type="ARBA" id="ARBA00022801"/>
    </source>
</evidence>
<dbReference type="SUPFAM" id="SSF53474">
    <property type="entry name" value="alpha/beta-Hydrolases"/>
    <property type="match status" value="1"/>
</dbReference>
<feature type="domain" description="AB hydrolase-1" evidence="2">
    <location>
        <begin position="26"/>
        <end position="175"/>
    </location>
</feature>
<gene>
    <name evidence="3" type="ORF">EBN03_13245</name>
</gene>
<comment type="caution">
    <text evidence="3">The sequence shown here is derived from an EMBL/GenBank/DDBJ whole genome shotgun (WGS) entry which is preliminary data.</text>
</comment>
<dbReference type="GO" id="GO:0016787">
    <property type="term" value="F:hydrolase activity"/>
    <property type="evidence" value="ECO:0007669"/>
    <property type="project" value="UniProtKB-KW"/>
</dbReference>
<dbReference type="InterPro" id="IPR000073">
    <property type="entry name" value="AB_hydrolase_1"/>
</dbReference>
<dbReference type="AlphaFoldDB" id="A0A3M2L5E9"/>
<organism evidence="3 4">
    <name type="scientific">Nocardia stercoris</name>
    <dbReference type="NCBI Taxonomy" id="2483361"/>
    <lineage>
        <taxon>Bacteria</taxon>
        <taxon>Bacillati</taxon>
        <taxon>Actinomycetota</taxon>
        <taxon>Actinomycetes</taxon>
        <taxon>Mycobacteriales</taxon>
        <taxon>Nocardiaceae</taxon>
        <taxon>Nocardia</taxon>
    </lineage>
</organism>
<protein>
    <submittedName>
        <fullName evidence="3">Alpha/beta hydrolase</fullName>
    </submittedName>
</protein>
<keyword evidence="4" id="KW-1185">Reference proteome</keyword>
<dbReference type="PANTHER" id="PTHR43329">
    <property type="entry name" value="EPOXIDE HYDROLASE"/>
    <property type="match status" value="1"/>
</dbReference>
<accession>A0A3M2L5E9</accession>
<evidence type="ECO:0000313" key="3">
    <source>
        <dbReference type="EMBL" id="RMI32879.1"/>
    </source>
</evidence>
<name>A0A3M2L5E9_9NOCA</name>
<evidence type="ECO:0000313" key="4">
    <source>
        <dbReference type="Proteomes" id="UP000279275"/>
    </source>
</evidence>
<keyword evidence="1 3" id="KW-0378">Hydrolase</keyword>
<dbReference type="Proteomes" id="UP000279275">
    <property type="component" value="Unassembled WGS sequence"/>
</dbReference>
<dbReference type="EMBL" id="RFFH01000004">
    <property type="protein sequence ID" value="RMI32879.1"/>
    <property type="molecule type" value="Genomic_DNA"/>
</dbReference>